<sequence>MLFSIFNSTLVVTAHTSLAPVPRPSNDNIHMDLAEGPRVPVVLSDAEYLEPAISATNFEQSVMDNTLVRIVLRERKKRGKASRKDLAQQAAAASQGDRKSPVSGTETNKTGEKPDSKAESSITVIDRTASEGGGEDSMRQDERSASLDSAEELGAHPAQMHEHSAMMEQESIDGQGAFDPNNYGSVHNSYSRQAIDAHMMHTGAHPSYGANQGGISTYPDLSYGMQPQSATGYAPNSNDFRMTTSPLSAYPWRVMNRHPDG</sequence>
<evidence type="ECO:0000256" key="2">
    <source>
        <dbReference type="SAM" id="SignalP"/>
    </source>
</evidence>
<name>A0A9W8YRG9_9PEZI</name>
<dbReference type="AlphaFoldDB" id="A0A9W8YRG9"/>
<feature type="signal peptide" evidence="2">
    <location>
        <begin position="1"/>
        <end position="16"/>
    </location>
</feature>
<dbReference type="Proteomes" id="UP001140453">
    <property type="component" value="Unassembled WGS sequence"/>
</dbReference>
<evidence type="ECO:0000313" key="3">
    <source>
        <dbReference type="EMBL" id="KAJ4389896.1"/>
    </source>
</evidence>
<feature type="chain" id="PRO_5040782862" evidence="2">
    <location>
        <begin position="17"/>
        <end position="261"/>
    </location>
</feature>
<dbReference type="OrthoDB" id="5365785at2759"/>
<protein>
    <submittedName>
        <fullName evidence="3">Uncharacterized protein</fullName>
    </submittedName>
</protein>
<gene>
    <name evidence="3" type="ORF">N0V93_007368</name>
</gene>
<keyword evidence="4" id="KW-1185">Reference proteome</keyword>
<evidence type="ECO:0000313" key="4">
    <source>
        <dbReference type="Proteomes" id="UP001140453"/>
    </source>
</evidence>
<dbReference type="EMBL" id="JAPEVB010000004">
    <property type="protein sequence ID" value="KAJ4389896.1"/>
    <property type="molecule type" value="Genomic_DNA"/>
</dbReference>
<evidence type="ECO:0000256" key="1">
    <source>
        <dbReference type="SAM" id="MobiDB-lite"/>
    </source>
</evidence>
<keyword evidence="2" id="KW-0732">Signal</keyword>
<comment type="caution">
    <text evidence="3">The sequence shown here is derived from an EMBL/GenBank/DDBJ whole genome shotgun (WGS) entry which is preliminary data.</text>
</comment>
<accession>A0A9W8YRG9</accession>
<reference evidence="3" key="1">
    <citation type="submission" date="2022-10" db="EMBL/GenBank/DDBJ databases">
        <title>Tapping the CABI collections for fungal endophytes: first genome assemblies for Collariella, Neodidymelliopsis, Ascochyta clinopodiicola, Didymella pomorum, Didymosphaeria variabile, Neocosmospora piperis and Neocucurbitaria cava.</title>
        <authorList>
            <person name="Hill R."/>
        </authorList>
    </citation>
    <scope>NUCLEOTIDE SEQUENCE</scope>
    <source>
        <strain evidence="3">IMI 355082</strain>
    </source>
</reference>
<feature type="compositionally biased region" description="Basic and acidic residues" evidence="1">
    <location>
        <begin position="109"/>
        <end position="118"/>
    </location>
</feature>
<feature type="compositionally biased region" description="Basic and acidic residues" evidence="1">
    <location>
        <begin position="136"/>
        <end position="145"/>
    </location>
</feature>
<proteinExistence type="predicted"/>
<organism evidence="3 4">
    <name type="scientific">Gnomoniopsis smithogilvyi</name>
    <dbReference type="NCBI Taxonomy" id="1191159"/>
    <lineage>
        <taxon>Eukaryota</taxon>
        <taxon>Fungi</taxon>
        <taxon>Dikarya</taxon>
        <taxon>Ascomycota</taxon>
        <taxon>Pezizomycotina</taxon>
        <taxon>Sordariomycetes</taxon>
        <taxon>Sordariomycetidae</taxon>
        <taxon>Diaporthales</taxon>
        <taxon>Gnomoniaceae</taxon>
        <taxon>Gnomoniopsis</taxon>
    </lineage>
</organism>
<feature type="region of interest" description="Disordered" evidence="1">
    <location>
        <begin position="78"/>
        <end position="151"/>
    </location>
</feature>